<keyword evidence="1" id="KW-0812">Transmembrane</keyword>
<name>G2Z512_FLABF</name>
<dbReference type="STRING" id="1034807.FBFL15_2745"/>
<evidence type="ECO:0000313" key="3">
    <source>
        <dbReference type="Proteomes" id="UP000009186"/>
    </source>
</evidence>
<dbReference type="AlphaFoldDB" id="G2Z512"/>
<proteinExistence type="predicted"/>
<gene>
    <name evidence="2" type="ordered locus">FBFL15_2745</name>
</gene>
<dbReference type="Proteomes" id="UP000009186">
    <property type="component" value="Chromosome"/>
</dbReference>
<keyword evidence="1" id="KW-1133">Transmembrane helix</keyword>
<reference evidence="2 3" key="1">
    <citation type="journal article" date="2011" name="Appl. Environ. Microbiol.">
        <title>Complete genome sequence of the fish pathogen Flavobacterium branchiophilum.</title>
        <authorList>
            <consortium name="1:IP"/>
            <consortium name="Microbial Evolutionary Genomics,F-75015 Paris"/>
            <consortium name="France 2:CNRS"/>
            <consortium name="URA2171"/>
            <consortium name="F-75015 Paris,France 3:Unite de Virologie et Immunologie Mol."/>
            <consortium name="INRA,78352 Jouy en Josas Cedex"/>
            <consortium name="France. 4:Unite de Mathemathique"/>
            <consortium name="Informatique et Genome,INRA"/>
            <consortium name="78352 Jouy en Josas Cedex"/>
            <consortium name="France. 5:CEA/Genoscope"/>
            <consortium name="Evry"/>
            <consortium name="France"/>
            <person name="Touchon M."/>
            <person name="Barbier P."/>
            <person name="Bernardet J.F."/>
            <person name="Loux V."/>
            <person name="Vacherie B."/>
            <person name="Barbe V."/>
            <person name="Rocha E.P."/>
            <person name="Duchaud E."/>
        </authorList>
    </citation>
    <scope>NUCLEOTIDE SEQUENCE [LARGE SCALE GENOMIC DNA]</scope>
    <source>
        <strain evidence="2 3">FL-15</strain>
    </source>
</reference>
<dbReference type="HOGENOM" id="CLU_2824796_0_0_10"/>
<dbReference type="EMBL" id="FQ859183">
    <property type="protein sequence ID" value="CCB70735.1"/>
    <property type="molecule type" value="Genomic_DNA"/>
</dbReference>
<sequence length="66" mass="8174">MESLLKLAYFFDCLTDFDFLFYREDTSEMEPFFNKKEPIDWAILYVYLIYAAFLFEMEFEKPQIQE</sequence>
<organism evidence="2 3">
    <name type="scientific">Flavobacterium branchiophilum (strain FL-15)</name>
    <dbReference type="NCBI Taxonomy" id="1034807"/>
    <lineage>
        <taxon>Bacteria</taxon>
        <taxon>Pseudomonadati</taxon>
        <taxon>Bacteroidota</taxon>
        <taxon>Flavobacteriia</taxon>
        <taxon>Flavobacteriales</taxon>
        <taxon>Flavobacteriaceae</taxon>
        <taxon>Flavobacterium</taxon>
    </lineage>
</organism>
<feature type="transmembrane region" description="Helical" evidence="1">
    <location>
        <begin position="38"/>
        <end position="55"/>
    </location>
</feature>
<protein>
    <submittedName>
        <fullName evidence="2">Uncharacterized protein</fullName>
    </submittedName>
</protein>
<evidence type="ECO:0000313" key="2">
    <source>
        <dbReference type="EMBL" id="CCB70735.1"/>
    </source>
</evidence>
<evidence type="ECO:0000256" key="1">
    <source>
        <dbReference type="SAM" id="Phobius"/>
    </source>
</evidence>
<accession>G2Z512</accession>
<dbReference type="KEGG" id="fbr:FBFL15_2745"/>
<keyword evidence="1" id="KW-0472">Membrane</keyword>
<keyword evidence="3" id="KW-1185">Reference proteome</keyword>